<dbReference type="Gene3D" id="3.40.630.30">
    <property type="match status" value="1"/>
</dbReference>
<evidence type="ECO:0000313" key="4">
    <source>
        <dbReference type="EMBL" id="KRK63785.1"/>
    </source>
</evidence>
<dbReference type="PROSITE" id="PS51186">
    <property type="entry name" value="GNAT"/>
    <property type="match status" value="1"/>
</dbReference>
<accession>A0A0R1J4G5</accession>
<dbReference type="OrthoDB" id="948250at2"/>
<dbReference type="STRING" id="1423811.FC72_GL001113"/>
<dbReference type="CDD" id="cd04301">
    <property type="entry name" value="NAT_SF"/>
    <property type="match status" value="1"/>
</dbReference>
<gene>
    <name evidence="4" type="ORF">FC72_GL001113</name>
</gene>
<reference evidence="4 5" key="1">
    <citation type="journal article" date="2015" name="Genome Announc.">
        <title>Expanding the biotechnology potential of lactobacilli through comparative genomics of 213 strains and associated genera.</title>
        <authorList>
            <person name="Sun Z."/>
            <person name="Harris H.M."/>
            <person name="McCann A."/>
            <person name="Guo C."/>
            <person name="Argimon S."/>
            <person name="Zhang W."/>
            <person name="Yang X."/>
            <person name="Jeffery I.B."/>
            <person name="Cooney J.C."/>
            <person name="Kagawa T.F."/>
            <person name="Liu W."/>
            <person name="Song Y."/>
            <person name="Salvetti E."/>
            <person name="Wrobel A."/>
            <person name="Rasinkangas P."/>
            <person name="Parkhill J."/>
            <person name="Rea M.C."/>
            <person name="O'Sullivan O."/>
            <person name="Ritari J."/>
            <person name="Douillard F.P."/>
            <person name="Paul Ross R."/>
            <person name="Yang R."/>
            <person name="Briner A.E."/>
            <person name="Felis G.E."/>
            <person name="de Vos W.M."/>
            <person name="Barrangou R."/>
            <person name="Klaenhammer T.R."/>
            <person name="Caufield P.W."/>
            <person name="Cui Y."/>
            <person name="Zhang H."/>
            <person name="O'Toole P.W."/>
        </authorList>
    </citation>
    <scope>NUCLEOTIDE SEQUENCE [LARGE SCALE GENOMIC DNA]</scope>
    <source>
        <strain evidence="4 5">DSM 20183</strain>
    </source>
</reference>
<organism evidence="4 5">
    <name type="scientific">Companilactobacillus tucceti DSM 20183</name>
    <dbReference type="NCBI Taxonomy" id="1423811"/>
    <lineage>
        <taxon>Bacteria</taxon>
        <taxon>Bacillati</taxon>
        <taxon>Bacillota</taxon>
        <taxon>Bacilli</taxon>
        <taxon>Lactobacillales</taxon>
        <taxon>Lactobacillaceae</taxon>
        <taxon>Companilactobacillus</taxon>
    </lineage>
</organism>
<evidence type="ECO:0000256" key="2">
    <source>
        <dbReference type="ARBA" id="ARBA00023315"/>
    </source>
</evidence>
<evidence type="ECO:0000256" key="1">
    <source>
        <dbReference type="ARBA" id="ARBA00022679"/>
    </source>
</evidence>
<keyword evidence="2" id="KW-0012">Acyltransferase</keyword>
<dbReference type="InterPro" id="IPR000182">
    <property type="entry name" value="GNAT_dom"/>
</dbReference>
<evidence type="ECO:0000259" key="3">
    <source>
        <dbReference type="PROSITE" id="PS51186"/>
    </source>
</evidence>
<dbReference type="PATRIC" id="fig|1423811.3.peg.1128"/>
<dbReference type="PANTHER" id="PTHR43072">
    <property type="entry name" value="N-ACETYLTRANSFERASE"/>
    <property type="match status" value="1"/>
</dbReference>
<dbReference type="RefSeq" id="WP_057766987.1">
    <property type="nucleotide sequence ID" value="NZ_AZDG01000022.1"/>
</dbReference>
<dbReference type="InterPro" id="IPR016181">
    <property type="entry name" value="Acyl_CoA_acyltransferase"/>
</dbReference>
<protein>
    <submittedName>
        <fullName evidence="4">Acetyltransferase, gnat family protein</fullName>
    </submittedName>
</protein>
<dbReference type="EMBL" id="AZDG01000022">
    <property type="protein sequence ID" value="KRK63785.1"/>
    <property type="molecule type" value="Genomic_DNA"/>
</dbReference>
<dbReference type="SUPFAM" id="SSF55729">
    <property type="entry name" value="Acyl-CoA N-acyltransferases (Nat)"/>
    <property type="match status" value="1"/>
</dbReference>
<comment type="caution">
    <text evidence="4">The sequence shown here is derived from an EMBL/GenBank/DDBJ whole genome shotgun (WGS) entry which is preliminary data.</text>
</comment>
<dbReference type="Proteomes" id="UP000050929">
    <property type="component" value="Unassembled WGS sequence"/>
</dbReference>
<dbReference type="AlphaFoldDB" id="A0A0R1J4G5"/>
<keyword evidence="1 4" id="KW-0808">Transferase</keyword>
<dbReference type="PANTHER" id="PTHR43072:SF23">
    <property type="entry name" value="UPF0039 PROTEIN C11D3.02C"/>
    <property type="match status" value="1"/>
</dbReference>
<sequence length="154" mass="17786">MSEQLTIREAVASDAKLLLEFLARASKQSDFIEYKDLENVSITDEETSLDLISESDFDEIFVAVFDDTIVGFCRLEKRSDAESEYGIVVEKDFWNNNIASYLTEEAIDWARHAPIEKISLEVYKNNPVAIHLYEKFGFKTELEKDKTLIMKRMA</sequence>
<keyword evidence="5" id="KW-1185">Reference proteome</keyword>
<proteinExistence type="predicted"/>
<evidence type="ECO:0000313" key="5">
    <source>
        <dbReference type="Proteomes" id="UP000050929"/>
    </source>
</evidence>
<feature type="domain" description="N-acetyltransferase" evidence="3">
    <location>
        <begin position="5"/>
        <end position="154"/>
    </location>
</feature>
<dbReference type="GO" id="GO:0016747">
    <property type="term" value="F:acyltransferase activity, transferring groups other than amino-acyl groups"/>
    <property type="evidence" value="ECO:0007669"/>
    <property type="project" value="InterPro"/>
</dbReference>
<dbReference type="Pfam" id="PF00583">
    <property type="entry name" value="Acetyltransf_1"/>
    <property type="match status" value="1"/>
</dbReference>
<name>A0A0R1J4G5_9LACO</name>